<sequence length="435" mass="46033">MARAAHEEITLPWRETVDGAVAELGAIFRVELVGGKWQCTAKDGRCRTVIAKELSSQNEAKRHAQAHAATMPEVRAAAKSRAADAKPGAKKTATRRSKRPDAKPAQTDTHDRAPTSRSPRKSEPVIVEQPGPSVEPREPEVPEPAAPITTLGVTYQTMGDGCLCGKTQGVCWVANGKDVVFARPPPRDVHDRVRDAVMQHYAAEEAARVAAEQAERDAAEQAARRETAAQARASKTAAKKAAVQKIAKASKPAKKVVATKPSRAAVRDAAPARGAKGTQAKPAKDAGAKPGRGRKAGRTRSSKPKPAKGKRNAPKEDASVTTTTTTPTAKRSRKETEAPAAPPGPIAWSDVEGKPRGVAAHGTFLIEPEGQGFALYFADPGGQSRHLRSGAMPELRRAAEEYAARGEPAPLHDAPSREQDEALMRVFAGGAVEGA</sequence>
<feature type="region of interest" description="Disordered" evidence="1">
    <location>
        <begin position="56"/>
        <end position="145"/>
    </location>
</feature>
<dbReference type="EMBL" id="JAIRAU010000001">
    <property type="protein sequence ID" value="MBZ5708223.1"/>
    <property type="molecule type" value="Genomic_DNA"/>
</dbReference>
<feature type="compositionally biased region" description="Basic residues" evidence="1">
    <location>
        <begin position="88"/>
        <end position="98"/>
    </location>
</feature>
<evidence type="ECO:0000313" key="2">
    <source>
        <dbReference type="EMBL" id="MBZ5708223.1"/>
    </source>
</evidence>
<name>A0ABS7TJ12_9BACT</name>
<feature type="compositionally biased region" description="Basic and acidic residues" evidence="1">
    <location>
        <begin position="215"/>
        <end position="227"/>
    </location>
</feature>
<dbReference type="RefSeq" id="WP_224189975.1">
    <property type="nucleotide sequence ID" value="NZ_JAIRAU010000001.1"/>
</dbReference>
<keyword evidence="3" id="KW-1185">Reference proteome</keyword>
<feature type="compositionally biased region" description="Low complexity" evidence="1">
    <location>
        <begin position="228"/>
        <end position="275"/>
    </location>
</feature>
<gene>
    <name evidence="2" type="ORF">K7C98_03060</name>
</gene>
<protein>
    <submittedName>
        <fullName evidence="2">Uncharacterized protein</fullName>
    </submittedName>
</protein>
<evidence type="ECO:0000313" key="3">
    <source>
        <dbReference type="Proteomes" id="UP001139031"/>
    </source>
</evidence>
<evidence type="ECO:0000256" key="1">
    <source>
        <dbReference type="SAM" id="MobiDB-lite"/>
    </source>
</evidence>
<comment type="caution">
    <text evidence="2">The sequence shown here is derived from an EMBL/GenBank/DDBJ whole genome shotgun (WGS) entry which is preliminary data.</text>
</comment>
<reference evidence="2" key="1">
    <citation type="submission" date="2021-08" db="EMBL/GenBank/DDBJ databases">
        <authorList>
            <person name="Stevens D.C."/>
        </authorList>
    </citation>
    <scope>NUCLEOTIDE SEQUENCE</scope>
    <source>
        <strain evidence="2">DSM 53165</strain>
    </source>
</reference>
<proteinExistence type="predicted"/>
<feature type="compositionally biased region" description="Basic residues" evidence="1">
    <location>
        <begin position="291"/>
        <end position="312"/>
    </location>
</feature>
<organism evidence="2 3">
    <name type="scientific">Nannocystis pusilla</name>
    <dbReference type="NCBI Taxonomy" id="889268"/>
    <lineage>
        <taxon>Bacteria</taxon>
        <taxon>Pseudomonadati</taxon>
        <taxon>Myxococcota</taxon>
        <taxon>Polyangia</taxon>
        <taxon>Nannocystales</taxon>
        <taxon>Nannocystaceae</taxon>
        <taxon>Nannocystis</taxon>
    </lineage>
</organism>
<dbReference type="Proteomes" id="UP001139031">
    <property type="component" value="Unassembled WGS sequence"/>
</dbReference>
<feature type="region of interest" description="Disordered" evidence="1">
    <location>
        <begin position="215"/>
        <end position="354"/>
    </location>
</feature>
<accession>A0ABS7TJ12</accession>